<dbReference type="PANTHER" id="PTHR43304">
    <property type="entry name" value="PHYTOCHROME-LIKE PROTEIN CPH1"/>
    <property type="match status" value="1"/>
</dbReference>
<comment type="catalytic activity">
    <reaction evidence="1">
        <text>ATP + protein L-histidine = ADP + protein N-phospho-L-histidine.</text>
        <dbReference type="EC" id="2.7.13.3"/>
    </reaction>
</comment>
<feature type="domain" description="Histidine kinase" evidence="7">
    <location>
        <begin position="451"/>
        <end position="659"/>
    </location>
</feature>
<dbReference type="InterPro" id="IPR001610">
    <property type="entry name" value="PAC"/>
</dbReference>
<keyword evidence="4" id="KW-0808">Transferase</keyword>
<evidence type="ECO:0000256" key="2">
    <source>
        <dbReference type="ARBA" id="ARBA00012438"/>
    </source>
</evidence>
<comment type="caution">
    <text evidence="10">The sequence shown here is derived from an EMBL/GenBank/DDBJ whole genome shotgun (WGS) entry which is preliminary data.</text>
</comment>
<dbReference type="SUPFAM" id="SSF47384">
    <property type="entry name" value="Homodimeric domain of signal transducing histidine kinase"/>
    <property type="match status" value="1"/>
</dbReference>
<keyword evidence="3" id="KW-0597">Phosphoprotein</keyword>
<dbReference type="InterPro" id="IPR036097">
    <property type="entry name" value="HisK_dim/P_sf"/>
</dbReference>
<dbReference type="InterPro" id="IPR004358">
    <property type="entry name" value="Sig_transdc_His_kin-like_C"/>
</dbReference>
<proteinExistence type="predicted"/>
<evidence type="ECO:0000313" key="11">
    <source>
        <dbReference type="Proteomes" id="UP001597441"/>
    </source>
</evidence>
<dbReference type="PROSITE" id="PS50112">
    <property type="entry name" value="PAS"/>
    <property type="match status" value="1"/>
</dbReference>
<dbReference type="InterPro" id="IPR036890">
    <property type="entry name" value="HATPase_C_sf"/>
</dbReference>
<dbReference type="SMART" id="SM00091">
    <property type="entry name" value="PAS"/>
    <property type="match status" value="3"/>
</dbReference>
<dbReference type="CDD" id="cd00130">
    <property type="entry name" value="PAS"/>
    <property type="match status" value="2"/>
</dbReference>
<dbReference type="RefSeq" id="WP_388021197.1">
    <property type="nucleotide sequence ID" value="NZ_JBHUDT010000012.1"/>
</dbReference>
<dbReference type="InterPro" id="IPR003661">
    <property type="entry name" value="HisK_dim/P_dom"/>
</dbReference>
<dbReference type="EC" id="2.7.13.3" evidence="2"/>
<dbReference type="InterPro" id="IPR052162">
    <property type="entry name" value="Sensor_kinase/Photoreceptor"/>
</dbReference>
<dbReference type="Pfam" id="PF13426">
    <property type="entry name" value="PAS_9"/>
    <property type="match status" value="1"/>
</dbReference>
<evidence type="ECO:0000259" key="8">
    <source>
        <dbReference type="PROSITE" id="PS50112"/>
    </source>
</evidence>
<sequence length="659" mass="75661">MSKEQIEILQQALEKEKAARKQAEKKLETKTAEFLKANQKLKKTNKELEELFLSRDTQLQGVFESIVEPYIIMDLAGNIMKMNEAAVAMFDFKNTKEDCNLNSILHPSETTRVLESYQILYKEGQLTNFTLKIITRKKRHILIQINANIIYDKGKPVAAQGIVRDITQEKANEEQLLESKNRLSTLVNNLDNGVLLEDENHRIISSNKKFTELFSLGVPPEELQGLSNIEVFKQKSHLLTKPEAFLNNIQSISQKKETVFSEVIEFKNGKILELNYLPIAQANQSKGSLWTFKDITLIRTYLKRLEIEQQKYYSIISNINLGLIEVDTENVILMVNDSFLSMTGYKEEELVGIKGKNLLPIKEDLDLVKKKLEERKKGKIESYELRIKNKQGEIRYWMASGAPNYDLEGNITGSIGVYYDITEIKKLQNQKENLLLKLEKRNEELQEYAHIVSHDLKSPLRSVSALVSWLKEDNKGKLDNASIQNFSLIESTVEKMEQLITDILEYSSIGSEEIEKSDVNINTVVTDLIQMLFIPEHISVNVLSKLPIIKGNKTKLQQLFQNLISNAVKFIDKEVGIIDINVKELSTHYKFCIKDNGIGIEKKFHHKIFRIFNTLNKSEDSTGIGLSIVKKIVELHEGKIWLESEPNIGTTFYFTLKKQ</sequence>
<dbReference type="SMART" id="SM00388">
    <property type="entry name" value="HisKA"/>
    <property type="match status" value="1"/>
</dbReference>
<dbReference type="SUPFAM" id="SSF55785">
    <property type="entry name" value="PYP-like sensor domain (PAS domain)"/>
    <property type="match status" value="3"/>
</dbReference>
<evidence type="ECO:0000256" key="1">
    <source>
        <dbReference type="ARBA" id="ARBA00000085"/>
    </source>
</evidence>
<dbReference type="Gene3D" id="3.30.450.20">
    <property type="entry name" value="PAS domain"/>
    <property type="match status" value="3"/>
</dbReference>
<dbReference type="SMART" id="SM00086">
    <property type="entry name" value="PAC"/>
    <property type="match status" value="2"/>
</dbReference>
<evidence type="ECO:0000256" key="5">
    <source>
        <dbReference type="ARBA" id="ARBA00022777"/>
    </source>
</evidence>
<dbReference type="CDD" id="cd00082">
    <property type="entry name" value="HisKA"/>
    <property type="match status" value="1"/>
</dbReference>
<evidence type="ECO:0000256" key="6">
    <source>
        <dbReference type="SAM" id="Coils"/>
    </source>
</evidence>
<evidence type="ECO:0000313" key="10">
    <source>
        <dbReference type="EMBL" id="MFD2536604.1"/>
    </source>
</evidence>
<dbReference type="InterPro" id="IPR000700">
    <property type="entry name" value="PAS-assoc_C"/>
</dbReference>
<feature type="coiled-coil region" evidence="6">
    <location>
        <begin position="421"/>
        <end position="448"/>
    </location>
</feature>
<dbReference type="PANTHER" id="PTHR43304:SF1">
    <property type="entry name" value="PAC DOMAIN-CONTAINING PROTEIN"/>
    <property type="match status" value="1"/>
</dbReference>
<dbReference type="Pfam" id="PF00989">
    <property type="entry name" value="PAS"/>
    <property type="match status" value="2"/>
</dbReference>
<dbReference type="Pfam" id="PF00512">
    <property type="entry name" value="HisKA"/>
    <property type="match status" value="1"/>
</dbReference>
<dbReference type="NCBIfam" id="TIGR00229">
    <property type="entry name" value="sensory_box"/>
    <property type="match status" value="3"/>
</dbReference>
<organism evidence="10 11">
    <name type="scientific">Gelatiniphilus marinus</name>
    <dbReference type="NCBI Taxonomy" id="1759464"/>
    <lineage>
        <taxon>Bacteria</taxon>
        <taxon>Pseudomonadati</taxon>
        <taxon>Bacteroidota</taxon>
        <taxon>Flavobacteriia</taxon>
        <taxon>Flavobacteriales</taxon>
        <taxon>Flavobacteriaceae</taxon>
        <taxon>Gelatiniphilus</taxon>
    </lineage>
</organism>
<dbReference type="InterPro" id="IPR035965">
    <property type="entry name" value="PAS-like_dom_sf"/>
</dbReference>
<evidence type="ECO:0000259" key="7">
    <source>
        <dbReference type="PROSITE" id="PS50109"/>
    </source>
</evidence>
<evidence type="ECO:0000256" key="3">
    <source>
        <dbReference type="ARBA" id="ARBA00022553"/>
    </source>
</evidence>
<feature type="domain" description="PAS" evidence="8">
    <location>
        <begin position="308"/>
        <end position="352"/>
    </location>
</feature>
<evidence type="ECO:0000259" key="9">
    <source>
        <dbReference type="PROSITE" id="PS50113"/>
    </source>
</evidence>
<feature type="domain" description="PAC" evidence="9">
    <location>
        <begin position="381"/>
        <end position="433"/>
    </location>
</feature>
<evidence type="ECO:0000256" key="4">
    <source>
        <dbReference type="ARBA" id="ARBA00022679"/>
    </source>
</evidence>
<dbReference type="PRINTS" id="PR00344">
    <property type="entry name" value="BCTRLSENSOR"/>
</dbReference>
<dbReference type="SUPFAM" id="SSF55874">
    <property type="entry name" value="ATPase domain of HSP90 chaperone/DNA topoisomerase II/histidine kinase"/>
    <property type="match status" value="1"/>
</dbReference>
<dbReference type="SMART" id="SM00387">
    <property type="entry name" value="HATPase_c"/>
    <property type="match status" value="1"/>
</dbReference>
<accession>A0ABW5JW38</accession>
<dbReference type="Gene3D" id="3.30.565.10">
    <property type="entry name" value="Histidine kinase-like ATPase, C-terminal domain"/>
    <property type="match status" value="1"/>
</dbReference>
<dbReference type="PROSITE" id="PS50109">
    <property type="entry name" value="HIS_KIN"/>
    <property type="match status" value="1"/>
</dbReference>
<dbReference type="InterPro" id="IPR003594">
    <property type="entry name" value="HATPase_dom"/>
</dbReference>
<dbReference type="InterPro" id="IPR005467">
    <property type="entry name" value="His_kinase_dom"/>
</dbReference>
<dbReference type="Gene3D" id="1.10.287.130">
    <property type="match status" value="1"/>
</dbReference>
<name>A0ABW5JW38_9FLAO</name>
<reference evidence="11" key="1">
    <citation type="journal article" date="2019" name="Int. J. Syst. Evol. Microbiol.">
        <title>The Global Catalogue of Microorganisms (GCM) 10K type strain sequencing project: providing services to taxonomists for standard genome sequencing and annotation.</title>
        <authorList>
            <consortium name="The Broad Institute Genomics Platform"/>
            <consortium name="The Broad Institute Genome Sequencing Center for Infectious Disease"/>
            <person name="Wu L."/>
            <person name="Ma J."/>
        </authorList>
    </citation>
    <scope>NUCLEOTIDE SEQUENCE [LARGE SCALE GENOMIC DNA]</scope>
    <source>
        <strain evidence="11">KCTC 42903</strain>
    </source>
</reference>
<dbReference type="InterPro" id="IPR013767">
    <property type="entry name" value="PAS_fold"/>
</dbReference>
<dbReference type="PROSITE" id="PS50113">
    <property type="entry name" value="PAC"/>
    <property type="match status" value="1"/>
</dbReference>
<dbReference type="InterPro" id="IPR000014">
    <property type="entry name" value="PAS"/>
</dbReference>
<keyword evidence="11" id="KW-1185">Reference proteome</keyword>
<dbReference type="Pfam" id="PF02518">
    <property type="entry name" value="HATPase_c"/>
    <property type="match status" value="1"/>
</dbReference>
<keyword evidence="5" id="KW-0418">Kinase</keyword>
<dbReference type="Proteomes" id="UP001597441">
    <property type="component" value="Unassembled WGS sequence"/>
</dbReference>
<gene>
    <name evidence="10" type="ORF">ACFSQS_15950</name>
</gene>
<protein>
    <recommendedName>
        <fullName evidence="2">histidine kinase</fullName>
        <ecNumber evidence="2">2.7.13.3</ecNumber>
    </recommendedName>
</protein>
<feature type="coiled-coil region" evidence="6">
    <location>
        <begin position="6"/>
        <end position="51"/>
    </location>
</feature>
<keyword evidence="6" id="KW-0175">Coiled coil</keyword>
<dbReference type="EMBL" id="JBHULK010000013">
    <property type="protein sequence ID" value="MFD2536604.1"/>
    <property type="molecule type" value="Genomic_DNA"/>
</dbReference>